<evidence type="ECO:0000256" key="1">
    <source>
        <dbReference type="SAM" id="Phobius"/>
    </source>
</evidence>
<gene>
    <name evidence="2" type="ORF">IEW27_21275</name>
    <name evidence="3" type="ORF">LNP80_02485</name>
</gene>
<keyword evidence="1" id="KW-0472">Membrane</keyword>
<keyword evidence="1" id="KW-1133">Transmembrane helix</keyword>
<dbReference type="Proteomes" id="UP000603715">
    <property type="component" value="Unassembled WGS sequence"/>
</dbReference>
<keyword evidence="4" id="KW-1185">Reference proteome</keyword>
<evidence type="ECO:0000313" key="2">
    <source>
        <dbReference type="EMBL" id="MBD3907109.1"/>
    </source>
</evidence>
<dbReference type="EMBL" id="JAJJML010000001">
    <property type="protein sequence ID" value="MCC9033124.1"/>
    <property type="molecule type" value="Genomic_DNA"/>
</dbReference>
<feature type="transmembrane region" description="Helical" evidence="1">
    <location>
        <begin position="35"/>
        <end position="53"/>
    </location>
</feature>
<proteinExistence type="predicted"/>
<dbReference type="RefSeq" id="WP_191181463.1">
    <property type="nucleotide sequence ID" value="NZ_JACXXP010000052.1"/>
</dbReference>
<organism evidence="3 5">
    <name type="scientific">Chryseobacterium muglaense</name>
    <dbReference type="NCBI Taxonomy" id="2893752"/>
    <lineage>
        <taxon>Bacteria</taxon>
        <taxon>Pseudomonadati</taxon>
        <taxon>Bacteroidota</taxon>
        <taxon>Flavobacteriia</taxon>
        <taxon>Flavobacteriales</taxon>
        <taxon>Weeksellaceae</taxon>
        <taxon>Chryseobacterium group</taxon>
        <taxon>Chryseobacterium</taxon>
    </lineage>
</organism>
<dbReference type="Proteomes" id="UP001107960">
    <property type="component" value="Unassembled WGS sequence"/>
</dbReference>
<name>A0A9Q3UQ92_9FLAO</name>
<reference evidence="2" key="3">
    <citation type="submission" date="2024-05" db="EMBL/GenBank/DDBJ databases">
        <title>Description of novel Chryseobacterium sp. strain C-2.</title>
        <authorList>
            <person name="Saticioglu I.B."/>
        </authorList>
    </citation>
    <scope>NUCLEOTIDE SEQUENCE</scope>
    <source>
        <strain evidence="2">C-2</strain>
    </source>
</reference>
<keyword evidence="1" id="KW-0812">Transmembrane</keyword>
<dbReference type="EMBL" id="JACXXP010000052">
    <property type="protein sequence ID" value="MBD3907109.1"/>
    <property type="molecule type" value="Genomic_DNA"/>
</dbReference>
<dbReference type="AlphaFoldDB" id="A0A9Q3UQ92"/>
<comment type="caution">
    <text evidence="3">The sequence shown here is derived from an EMBL/GenBank/DDBJ whole genome shotgun (WGS) entry which is preliminary data.</text>
</comment>
<reference evidence="4" key="2">
    <citation type="submission" date="2023-07" db="EMBL/GenBank/DDBJ databases">
        <title>Description of novel Chryseobacterium sp. strain C-2.</title>
        <authorList>
            <person name="Saticioglu I.B."/>
        </authorList>
    </citation>
    <scope>NUCLEOTIDE SEQUENCE [LARGE SCALE GENOMIC DNA]</scope>
    <source>
        <strain evidence="4">C-2</strain>
    </source>
</reference>
<reference evidence="3" key="1">
    <citation type="submission" date="2021-11" db="EMBL/GenBank/DDBJ databases">
        <title>Description of novel Chryseobacterium species.</title>
        <authorList>
            <person name="Saticioglu I.B."/>
            <person name="Ay H."/>
            <person name="Altun S."/>
            <person name="Duman M."/>
        </authorList>
    </citation>
    <scope>NUCLEOTIDE SEQUENCE</scope>
    <source>
        <strain evidence="3">C-39</strain>
    </source>
</reference>
<evidence type="ECO:0000313" key="5">
    <source>
        <dbReference type="Proteomes" id="UP001107960"/>
    </source>
</evidence>
<evidence type="ECO:0000313" key="4">
    <source>
        <dbReference type="Proteomes" id="UP000603715"/>
    </source>
</evidence>
<protein>
    <submittedName>
        <fullName evidence="3">Uncharacterized protein</fullName>
    </submittedName>
</protein>
<accession>A0A9Q3UQ92</accession>
<evidence type="ECO:0000313" key="3">
    <source>
        <dbReference type="EMBL" id="MCC9033124.1"/>
    </source>
</evidence>
<sequence length="85" mass="9091">MKLTLDQLRVDSYATQLSETELTEVKGGTTPGCAWLGYAAVAAAVTAVAAVVVKVIDADNDHKECGTKTWTDSKGVKHTEHVCRE</sequence>